<dbReference type="EMBL" id="JAHRHJ020000004">
    <property type="protein sequence ID" value="KAH9318045.1"/>
    <property type="molecule type" value="Genomic_DNA"/>
</dbReference>
<name>A0AA38GA38_TAXCH</name>
<reference evidence="1 2" key="1">
    <citation type="journal article" date="2021" name="Nat. Plants">
        <title>The Taxus genome provides insights into paclitaxel biosynthesis.</title>
        <authorList>
            <person name="Xiong X."/>
            <person name="Gou J."/>
            <person name="Liao Q."/>
            <person name="Li Y."/>
            <person name="Zhou Q."/>
            <person name="Bi G."/>
            <person name="Li C."/>
            <person name="Du R."/>
            <person name="Wang X."/>
            <person name="Sun T."/>
            <person name="Guo L."/>
            <person name="Liang H."/>
            <person name="Lu P."/>
            <person name="Wu Y."/>
            <person name="Zhang Z."/>
            <person name="Ro D.K."/>
            <person name="Shang Y."/>
            <person name="Huang S."/>
            <person name="Yan J."/>
        </authorList>
    </citation>
    <scope>NUCLEOTIDE SEQUENCE [LARGE SCALE GENOMIC DNA]</scope>
    <source>
        <strain evidence="1">Ta-2019</strain>
    </source>
</reference>
<organism evidence="1 2">
    <name type="scientific">Taxus chinensis</name>
    <name type="common">Chinese yew</name>
    <name type="synonym">Taxus wallichiana var. chinensis</name>
    <dbReference type="NCBI Taxonomy" id="29808"/>
    <lineage>
        <taxon>Eukaryota</taxon>
        <taxon>Viridiplantae</taxon>
        <taxon>Streptophyta</taxon>
        <taxon>Embryophyta</taxon>
        <taxon>Tracheophyta</taxon>
        <taxon>Spermatophyta</taxon>
        <taxon>Pinopsida</taxon>
        <taxon>Pinidae</taxon>
        <taxon>Conifers II</taxon>
        <taxon>Cupressales</taxon>
        <taxon>Taxaceae</taxon>
        <taxon>Taxus</taxon>
    </lineage>
</organism>
<gene>
    <name evidence="1" type="ORF">KI387_019814</name>
</gene>
<evidence type="ECO:0000313" key="1">
    <source>
        <dbReference type="EMBL" id="KAH9318045.1"/>
    </source>
</evidence>
<comment type="caution">
    <text evidence="1">The sequence shown here is derived from an EMBL/GenBank/DDBJ whole genome shotgun (WGS) entry which is preliminary data.</text>
</comment>
<evidence type="ECO:0000313" key="2">
    <source>
        <dbReference type="Proteomes" id="UP000824469"/>
    </source>
</evidence>
<accession>A0AA38GA38</accession>
<keyword evidence="2" id="KW-1185">Reference proteome</keyword>
<dbReference type="Proteomes" id="UP000824469">
    <property type="component" value="Unassembled WGS sequence"/>
</dbReference>
<dbReference type="AlphaFoldDB" id="A0AA38GA38"/>
<protein>
    <submittedName>
        <fullName evidence="1">Uncharacterized protein</fullName>
    </submittedName>
</protein>
<sequence>DNVADNVNTAELPLDDDMVVFHLAIAGINVDQVNTTTAEDSSIDIVELLQSVI</sequence>
<feature type="non-terminal residue" evidence="1">
    <location>
        <position position="53"/>
    </location>
</feature>
<feature type="non-terminal residue" evidence="1">
    <location>
        <position position="1"/>
    </location>
</feature>
<proteinExistence type="predicted"/>